<dbReference type="PANTHER" id="PTHR38340">
    <property type="entry name" value="S-LAYER PROTEIN"/>
    <property type="match status" value="1"/>
</dbReference>
<comment type="subcellular location">
    <subcellularLocation>
        <location evidence="1">Secreted</location>
    </subcellularLocation>
</comment>
<organism evidence="4 5">
    <name type="scientific">Microvirga terricola</name>
    <dbReference type="NCBI Taxonomy" id="2719797"/>
    <lineage>
        <taxon>Bacteria</taxon>
        <taxon>Pseudomonadati</taxon>
        <taxon>Pseudomonadota</taxon>
        <taxon>Alphaproteobacteria</taxon>
        <taxon>Hyphomicrobiales</taxon>
        <taxon>Methylobacteriaceae</taxon>
        <taxon>Microvirga</taxon>
    </lineage>
</organism>
<dbReference type="InterPro" id="IPR001343">
    <property type="entry name" value="Hemolysn_Ca-bd"/>
</dbReference>
<dbReference type="SUPFAM" id="SSF51120">
    <property type="entry name" value="beta-Roll"/>
    <property type="match status" value="2"/>
</dbReference>
<keyword evidence="2" id="KW-0964">Secreted</keyword>
<dbReference type="PRINTS" id="PR00313">
    <property type="entry name" value="CABNDNGRPT"/>
</dbReference>
<evidence type="ECO:0000313" key="4">
    <source>
        <dbReference type="EMBL" id="NIX77069.1"/>
    </source>
</evidence>
<protein>
    <submittedName>
        <fullName evidence="4">Calcium-binding protein</fullName>
    </submittedName>
</protein>
<proteinExistence type="predicted"/>
<dbReference type="Proteomes" id="UP000707352">
    <property type="component" value="Unassembled WGS sequence"/>
</dbReference>
<accession>A0ABX0VB53</accession>
<sequence length="639" mass="66233">MPAPVSWGARIDASSTDDGTQYHSNFTALKDGTFVAVWADNGNDADTDVWGQLFNADGSKKGDAFKVNTVDSGYQINPVVTALKGGGFAVAFASYNGTNMDVRARVFDQNAQPVNANEITFGSAAGDQTKPAIAAFGDGFLVSHLGYNGTTGVSNFVFGATGGVVGTTMIIGGTYQSPSVAVTDFGRYKGLFLTAALASDNSILVRSQSASAIDQEWTIPVDPNLIRSDVRITALKDGKFIVTWIASDPFSTDTVQTIIYGADGVASQTIDLLSGGRRYEKTAVTVLADGGFAIAVQKTSNDIIARAFASNGTATGDSFTVHPNGNAGMQTDPTITGLADGRFVVGWADDGGGPGGPPSHIKAQIFDPRSPGINWTGTDGSEQFAGTNGADVLRGGGGDDSLSGGAGNDDLHGEDGSDRLDGGTGRDTLTGGAGDDIYVIDAEDILIEQANGGTDTIFAGFSYVLGATFENLSALETGAINLTGNDSANTVTGNASANVLNGLSGNDMLIGGAGNTLAGLGLDTLTGGVGKDIFVFDTKLNKKTNLDRVLDFNVRDDSIYLENKYMTKIGKGTPKKPLKIDKKAFWVGSGAHDADDRIIYNKKTGVLSYDADGTGSIKAVEIAVLSKNLKMTYADIFVI</sequence>
<dbReference type="InterPro" id="IPR050557">
    <property type="entry name" value="RTX_toxin/Mannuronan_C5-epim"/>
</dbReference>
<feature type="compositionally biased region" description="Basic and acidic residues" evidence="3">
    <location>
        <begin position="409"/>
        <end position="421"/>
    </location>
</feature>
<evidence type="ECO:0000256" key="1">
    <source>
        <dbReference type="ARBA" id="ARBA00004613"/>
    </source>
</evidence>
<dbReference type="RefSeq" id="WP_167672957.1">
    <property type="nucleotide sequence ID" value="NZ_JAATJS010000003.1"/>
</dbReference>
<dbReference type="PROSITE" id="PS00330">
    <property type="entry name" value="HEMOLYSIN_CALCIUM"/>
    <property type="match status" value="2"/>
</dbReference>
<comment type="caution">
    <text evidence="4">The sequence shown here is derived from an EMBL/GenBank/DDBJ whole genome shotgun (WGS) entry which is preliminary data.</text>
</comment>
<keyword evidence="5" id="KW-1185">Reference proteome</keyword>
<reference evidence="4 5" key="1">
    <citation type="submission" date="2020-03" db="EMBL/GenBank/DDBJ databases">
        <title>The genome sequence of Microvirga sp. c23x22.</title>
        <authorList>
            <person name="Zhang X."/>
        </authorList>
    </citation>
    <scope>NUCLEOTIDE SEQUENCE [LARGE SCALE GENOMIC DNA]</scope>
    <source>
        <strain evidence="5">c23x22</strain>
    </source>
</reference>
<dbReference type="InterPro" id="IPR011049">
    <property type="entry name" value="Serralysin-like_metalloprot_C"/>
</dbReference>
<dbReference type="EMBL" id="JAATJS010000003">
    <property type="protein sequence ID" value="NIX77069.1"/>
    <property type="molecule type" value="Genomic_DNA"/>
</dbReference>
<evidence type="ECO:0000256" key="3">
    <source>
        <dbReference type="SAM" id="MobiDB-lite"/>
    </source>
</evidence>
<gene>
    <name evidence="4" type="ORF">HB375_10645</name>
</gene>
<feature type="compositionally biased region" description="Polar residues" evidence="3">
    <location>
        <begin position="376"/>
        <end position="386"/>
    </location>
</feature>
<feature type="region of interest" description="Disordered" evidence="3">
    <location>
        <begin position="376"/>
        <end position="428"/>
    </location>
</feature>
<dbReference type="Pfam" id="PF00353">
    <property type="entry name" value="HemolysinCabind"/>
    <property type="match status" value="3"/>
</dbReference>
<name>A0ABX0VB53_9HYPH</name>
<dbReference type="Gene3D" id="2.150.10.10">
    <property type="entry name" value="Serralysin-like metalloprotease, C-terminal"/>
    <property type="match status" value="2"/>
</dbReference>
<evidence type="ECO:0000256" key="2">
    <source>
        <dbReference type="ARBA" id="ARBA00022525"/>
    </source>
</evidence>
<feature type="compositionally biased region" description="Gly residues" evidence="3">
    <location>
        <begin position="394"/>
        <end position="407"/>
    </location>
</feature>
<dbReference type="InterPro" id="IPR018511">
    <property type="entry name" value="Hemolysin-typ_Ca-bd_CS"/>
</dbReference>
<dbReference type="PANTHER" id="PTHR38340:SF1">
    <property type="entry name" value="S-LAYER PROTEIN"/>
    <property type="match status" value="1"/>
</dbReference>
<evidence type="ECO:0000313" key="5">
    <source>
        <dbReference type="Proteomes" id="UP000707352"/>
    </source>
</evidence>